<evidence type="ECO:0000313" key="7">
    <source>
        <dbReference type="Proteomes" id="UP000005496"/>
    </source>
</evidence>
<dbReference type="AlphaFoldDB" id="D6SQ90"/>
<sequence length="186" mass="20849">MNALDIFFVVVLGFFLFRGIYRGLVLEVASIGGLIAGFLTANRFYMDVFPWVHEIINNETWAQIISYLSIFLISMAAVALLAFFLRSLLRMIMLGWLDRLGGGVLGFIKAGLICSISLLLLTVFLPAEHALVADSQIAPYLFELSESLAGYLPEDLKETFSDKAGKATEMWEHGWQELFNQEAEEN</sequence>
<dbReference type="GO" id="GO:0016020">
    <property type="term" value="C:membrane"/>
    <property type="evidence" value="ECO:0007669"/>
    <property type="project" value="UniProtKB-SubCell"/>
</dbReference>
<protein>
    <submittedName>
        <fullName evidence="6">Colicin V production protein</fullName>
    </submittedName>
</protein>
<dbReference type="eggNOG" id="COG1286">
    <property type="taxonomic scope" value="Bacteria"/>
</dbReference>
<dbReference type="GO" id="GO:0009403">
    <property type="term" value="P:toxin biosynthetic process"/>
    <property type="evidence" value="ECO:0007669"/>
    <property type="project" value="InterPro"/>
</dbReference>
<dbReference type="EMBL" id="ACJN02000002">
    <property type="protein sequence ID" value="EFI34916.1"/>
    <property type="molecule type" value="Genomic_DNA"/>
</dbReference>
<keyword evidence="2 5" id="KW-0812">Transmembrane</keyword>
<keyword evidence="3 5" id="KW-1133">Transmembrane helix</keyword>
<dbReference type="PANTHER" id="PTHR37306">
    <property type="entry name" value="COLICIN V PRODUCTION PROTEIN"/>
    <property type="match status" value="1"/>
</dbReference>
<organism evidence="6 7">
    <name type="scientific">Desulfonatronospira thiodismutans ASO3-1</name>
    <dbReference type="NCBI Taxonomy" id="555779"/>
    <lineage>
        <taxon>Bacteria</taxon>
        <taxon>Pseudomonadati</taxon>
        <taxon>Thermodesulfobacteriota</taxon>
        <taxon>Desulfovibrionia</taxon>
        <taxon>Desulfovibrionales</taxon>
        <taxon>Desulfonatronovibrionaceae</taxon>
        <taxon>Desulfonatronospira</taxon>
    </lineage>
</organism>
<evidence type="ECO:0000313" key="6">
    <source>
        <dbReference type="EMBL" id="EFI34916.1"/>
    </source>
</evidence>
<dbReference type="Pfam" id="PF02674">
    <property type="entry name" value="Colicin_V"/>
    <property type="match status" value="1"/>
</dbReference>
<comment type="caution">
    <text evidence="6">The sequence shown here is derived from an EMBL/GenBank/DDBJ whole genome shotgun (WGS) entry which is preliminary data.</text>
</comment>
<dbReference type="PANTHER" id="PTHR37306:SF1">
    <property type="entry name" value="COLICIN V PRODUCTION PROTEIN"/>
    <property type="match status" value="1"/>
</dbReference>
<dbReference type="InterPro" id="IPR003825">
    <property type="entry name" value="Colicin-V_CvpA"/>
</dbReference>
<name>D6SQ90_9BACT</name>
<evidence type="ECO:0000256" key="2">
    <source>
        <dbReference type="ARBA" id="ARBA00022692"/>
    </source>
</evidence>
<feature type="transmembrane region" description="Helical" evidence="5">
    <location>
        <begin position="106"/>
        <end position="127"/>
    </location>
</feature>
<comment type="subcellular location">
    <subcellularLocation>
        <location evidence="1">Membrane</location>
        <topology evidence="1">Multi-pass membrane protein</topology>
    </subcellularLocation>
</comment>
<keyword evidence="4 5" id="KW-0472">Membrane</keyword>
<proteinExistence type="predicted"/>
<evidence type="ECO:0000256" key="4">
    <source>
        <dbReference type="ARBA" id="ARBA00023136"/>
    </source>
</evidence>
<dbReference type="RefSeq" id="WP_008870230.1">
    <property type="nucleotide sequence ID" value="NZ_ACJN02000002.1"/>
</dbReference>
<gene>
    <name evidence="6" type="ORF">Dthio_PD2307</name>
</gene>
<reference evidence="6" key="1">
    <citation type="submission" date="2010-05" db="EMBL/GenBank/DDBJ databases">
        <title>The draft genome of Desulfonatronospira thiodismutans ASO3-1.</title>
        <authorList>
            <consortium name="US DOE Joint Genome Institute (JGI-PGF)"/>
            <person name="Lucas S."/>
            <person name="Copeland A."/>
            <person name="Lapidus A."/>
            <person name="Cheng J.-F."/>
            <person name="Bruce D."/>
            <person name="Goodwin L."/>
            <person name="Pitluck S."/>
            <person name="Chertkov O."/>
            <person name="Brettin T."/>
            <person name="Detter J.C."/>
            <person name="Han C."/>
            <person name="Land M.L."/>
            <person name="Hauser L."/>
            <person name="Kyrpides N."/>
            <person name="Mikhailova N."/>
            <person name="Muyzer G."/>
            <person name="Woyke T."/>
        </authorList>
    </citation>
    <scope>NUCLEOTIDE SEQUENCE [LARGE SCALE GENOMIC DNA]</scope>
    <source>
        <strain evidence="6">ASO3-1</strain>
    </source>
</reference>
<feature type="transmembrane region" description="Helical" evidence="5">
    <location>
        <begin position="28"/>
        <end position="45"/>
    </location>
</feature>
<feature type="transmembrane region" description="Helical" evidence="5">
    <location>
        <begin position="65"/>
        <end position="85"/>
    </location>
</feature>
<keyword evidence="7" id="KW-1185">Reference proteome</keyword>
<evidence type="ECO:0000256" key="3">
    <source>
        <dbReference type="ARBA" id="ARBA00022989"/>
    </source>
</evidence>
<evidence type="ECO:0000256" key="5">
    <source>
        <dbReference type="SAM" id="Phobius"/>
    </source>
</evidence>
<accession>D6SQ90</accession>
<dbReference type="Proteomes" id="UP000005496">
    <property type="component" value="Unassembled WGS sequence"/>
</dbReference>
<feature type="transmembrane region" description="Helical" evidence="5">
    <location>
        <begin position="6"/>
        <end position="21"/>
    </location>
</feature>
<evidence type="ECO:0000256" key="1">
    <source>
        <dbReference type="ARBA" id="ARBA00004141"/>
    </source>
</evidence>